<protein>
    <submittedName>
        <fullName evidence="2">Uncharacterized protein</fullName>
    </submittedName>
</protein>
<organism evidence="2 3">
    <name type="scientific">Deinococcus taklimakanensis</name>
    <dbReference type="NCBI Taxonomy" id="536443"/>
    <lineage>
        <taxon>Bacteria</taxon>
        <taxon>Thermotogati</taxon>
        <taxon>Deinococcota</taxon>
        <taxon>Deinococci</taxon>
        <taxon>Deinococcales</taxon>
        <taxon>Deinococcaceae</taxon>
        <taxon>Deinococcus</taxon>
    </lineage>
</organism>
<feature type="transmembrane region" description="Helical" evidence="1">
    <location>
        <begin position="36"/>
        <end position="54"/>
    </location>
</feature>
<reference evidence="3" key="1">
    <citation type="journal article" date="2019" name="Int. J. Syst. Evol. Microbiol.">
        <title>The Global Catalogue of Microorganisms (GCM) 10K type strain sequencing project: providing services to taxonomists for standard genome sequencing and annotation.</title>
        <authorList>
            <consortium name="The Broad Institute Genomics Platform"/>
            <consortium name="The Broad Institute Genome Sequencing Center for Infectious Disease"/>
            <person name="Wu L."/>
            <person name="Ma J."/>
        </authorList>
    </citation>
    <scope>NUCLEOTIDE SEQUENCE [LARGE SCALE GENOMIC DNA]</scope>
    <source>
        <strain evidence="3">KCTC 33842</strain>
    </source>
</reference>
<keyword evidence="1" id="KW-1133">Transmembrane helix</keyword>
<dbReference type="EMBL" id="JBHUMK010000012">
    <property type="protein sequence ID" value="MFD2608471.1"/>
    <property type="molecule type" value="Genomic_DNA"/>
</dbReference>
<evidence type="ECO:0000256" key="1">
    <source>
        <dbReference type="SAM" id="Phobius"/>
    </source>
</evidence>
<evidence type="ECO:0000313" key="2">
    <source>
        <dbReference type="EMBL" id="MFD2608471.1"/>
    </source>
</evidence>
<proteinExistence type="predicted"/>
<keyword evidence="1" id="KW-0472">Membrane</keyword>
<dbReference type="RefSeq" id="WP_386843021.1">
    <property type="nucleotide sequence ID" value="NZ_JBHUMK010000012.1"/>
</dbReference>
<gene>
    <name evidence="2" type="ORF">ACFSR9_03330</name>
</gene>
<name>A0ABW5NZI0_9DEIO</name>
<sequence>MFGNRRVPPHVVFLLSLLLAAVCLFIAFRYGQVSHWLPTALWGGLGLWFAVDAARSYGWAQQRKRDQASKAAQDAGQPKR</sequence>
<keyword evidence="3" id="KW-1185">Reference proteome</keyword>
<dbReference type="Proteomes" id="UP001597475">
    <property type="component" value="Unassembled WGS sequence"/>
</dbReference>
<evidence type="ECO:0000313" key="3">
    <source>
        <dbReference type="Proteomes" id="UP001597475"/>
    </source>
</evidence>
<accession>A0ABW5NZI0</accession>
<keyword evidence="1" id="KW-0812">Transmembrane</keyword>
<feature type="transmembrane region" description="Helical" evidence="1">
    <location>
        <begin position="12"/>
        <end position="30"/>
    </location>
</feature>
<comment type="caution">
    <text evidence="2">The sequence shown here is derived from an EMBL/GenBank/DDBJ whole genome shotgun (WGS) entry which is preliminary data.</text>
</comment>